<dbReference type="EMBL" id="JBHSZQ010000001">
    <property type="protein sequence ID" value="MFC7124460.1"/>
    <property type="molecule type" value="Genomic_DNA"/>
</dbReference>
<feature type="transmembrane region" description="Helical" evidence="1">
    <location>
        <begin position="12"/>
        <end position="34"/>
    </location>
</feature>
<evidence type="ECO:0000256" key="1">
    <source>
        <dbReference type="SAM" id="Phobius"/>
    </source>
</evidence>
<name>A0ABD5WZR2_9EURY</name>
<keyword evidence="1" id="KW-0812">Transmembrane</keyword>
<evidence type="ECO:0000313" key="3">
    <source>
        <dbReference type="Proteomes" id="UP001596414"/>
    </source>
</evidence>
<sequence length="87" mass="9550">MHTPDRRDAATGSVLMIPAVILTILSSLPVDMLFHPGIVAGSIIGLIFTSDPLWLGYGFIYLLYYMGLGAVVIHLVSRVIDWYNTTV</sequence>
<reference evidence="2 3" key="1">
    <citation type="journal article" date="2014" name="Int. J. Syst. Evol. Microbiol.">
        <title>Complete genome sequence of Corynebacterium casei LMG S-19264T (=DSM 44701T), isolated from a smear-ripened cheese.</title>
        <authorList>
            <consortium name="US DOE Joint Genome Institute (JGI-PGF)"/>
            <person name="Walter F."/>
            <person name="Albersmeier A."/>
            <person name="Kalinowski J."/>
            <person name="Ruckert C."/>
        </authorList>
    </citation>
    <scope>NUCLEOTIDE SEQUENCE [LARGE SCALE GENOMIC DNA]</scope>
    <source>
        <strain evidence="2 3">CGMCC 4.7215</strain>
    </source>
</reference>
<organism evidence="2 3">
    <name type="scientific">Halovenus rubra</name>
    <dbReference type="NCBI Taxonomy" id="869890"/>
    <lineage>
        <taxon>Archaea</taxon>
        <taxon>Methanobacteriati</taxon>
        <taxon>Methanobacteriota</taxon>
        <taxon>Stenosarchaea group</taxon>
        <taxon>Halobacteria</taxon>
        <taxon>Halobacteriales</taxon>
        <taxon>Haloarculaceae</taxon>
        <taxon>Halovenus</taxon>
    </lineage>
</organism>
<dbReference type="RefSeq" id="WP_267637822.1">
    <property type="nucleotide sequence ID" value="NZ_JAODIY010000010.1"/>
</dbReference>
<dbReference type="AlphaFoldDB" id="A0ABD5WZR2"/>
<keyword evidence="1" id="KW-1133">Transmembrane helix</keyword>
<proteinExistence type="predicted"/>
<comment type="caution">
    <text evidence="2">The sequence shown here is derived from an EMBL/GenBank/DDBJ whole genome shotgun (WGS) entry which is preliminary data.</text>
</comment>
<accession>A0ABD5WZR2</accession>
<gene>
    <name evidence="2" type="ORF">ACFQJ7_00170</name>
</gene>
<protein>
    <submittedName>
        <fullName evidence="2">Uncharacterized protein</fullName>
    </submittedName>
</protein>
<dbReference type="Proteomes" id="UP001596414">
    <property type="component" value="Unassembled WGS sequence"/>
</dbReference>
<feature type="transmembrane region" description="Helical" evidence="1">
    <location>
        <begin position="54"/>
        <end position="76"/>
    </location>
</feature>
<keyword evidence="1" id="KW-0472">Membrane</keyword>
<evidence type="ECO:0000313" key="2">
    <source>
        <dbReference type="EMBL" id="MFC7124460.1"/>
    </source>
</evidence>